<keyword evidence="2" id="KW-1185">Reference proteome</keyword>
<dbReference type="InParanoid" id="L5K8L4"/>
<organism evidence="1 2">
    <name type="scientific">Pteropus alecto</name>
    <name type="common">Black flying fox</name>
    <dbReference type="NCBI Taxonomy" id="9402"/>
    <lineage>
        <taxon>Eukaryota</taxon>
        <taxon>Metazoa</taxon>
        <taxon>Chordata</taxon>
        <taxon>Craniata</taxon>
        <taxon>Vertebrata</taxon>
        <taxon>Euteleostomi</taxon>
        <taxon>Mammalia</taxon>
        <taxon>Eutheria</taxon>
        <taxon>Laurasiatheria</taxon>
        <taxon>Chiroptera</taxon>
        <taxon>Yinpterochiroptera</taxon>
        <taxon>Pteropodoidea</taxon>
        <taxon>Pteropodidae</taxon>
        <taxon>Pteropodinae</taxon>
        <taxon>Pteropus</taxon>
    </lineage>
</organism>
<proteinExistence type="predicted"/>
<sequence length="113" mass="12232">MQTPTLCALGNGGVTLVEMNLVEISQRYGKAVICLCLPPAQRSGEESGGKGYRLSSLPSQHHLLIHSVRPVGRIPAAENPVEKQDRPLGKEAQWLKLEMPGQIKANCPHGITQ</sequence>
<name>L5K8L4_PTEAL</name>
<evidence type="ECO:0000313" key="1">
    <source>
        <dbReference type="EMBL" id="ELK08044.1"/>
    </source>
</evidence>
<dbReference type="Proteomes" id="UP000010552">
    <property type="component" value="Unassembled WGS sequence"/>
</dbReference>
<dbReference type="AlphaFoldDB" id="L5K8L4"/>
<reference evidence="2" key="1">
    <citation type="journal article" date="2013" name="Science">
        <title>Comparative analysis of bat genomes provides insight into the evolution of flight and immunity.</title>
        <authorList>
            <person name="Zhang G."/>
            <person name="Cowled C."/>
            <person name="Shi Z."/>
            <person name="Huang Z."/>
            <person name="Bishop-Lilly K.A."/>
            <person name="Fang X."/>
            <person name="Wynne J.W."/>
            <person name="Xiong Z."/>
            <person name="Baker M.L."/>
            <person name="Zhao W."/>
            <person name="Tachedjian M."/>
            <person name="Zhu Y."/>
            <person name="Zhou P."/>
            <person name="Jiang X."/>
            <person name="Ng J."/>
            <person name="Yang L."/>
            <person name="Wu L."/>
            <person name="Xiao J."/>
            <person name="Feng Y."/>
            <person name="Chen Y."/>
            <person name="Sun X."/>
            <person name="Zhang Y."/>
            <person name="Marsh G.A."/>
            <person name="Crameri G."/>
            <person name="Broder C.C."/>
            <person name="Frey K.G."/>
            <person name="Wang L.F."/>
            <person name="Wang J."/>
        </authorList>
    </citation>
    <scope>NUCLEOTIDE SEQUENCE [LARGE SCALE GENOMIC DNA]</scope>
</reference>
<protein>
    <submittedName>
        <fullName evidence="1">Uncharacterized protein</fullName>
    </submittedName>
</protein>
<gene>
    <name evidence="1" type="ORF">PAL_GLEAN10003712</name>
</gene>
<dbReference type="EMBL" id="KB030941">
    <property type="protein sequence ID" value="ELK08044.1"/>
    <property type="molecule type" value="Genomic_DNA"/>
</dbReference>
<accession>L5K8L4</accession>
<evidence type="ECO:0000313" key="2">
    <source>
        <dbReference type="Proteomes" id="UP000010552"/>
    </source>
</evidence>